<keyword evidence="3" id="KW-1185">Reference proteome</keyword>
<dbReference type="AlphaFoldDB" id="A0A812N666"/>
<gene>
    <name evidence="2" type="ORF">SNAT2548_LOCUS15338</name>
</gene>
<organism evidence="2 3">
    <name type="scientific">Symbiodinium natans</name>
    <dbReference type="NCBI Taxonomy" id="878477"/>
    <lineage>
        <taxon>Eukaryota</taxon>
        <taxon>Sar</taxon>
        <taxon>Alveolata</taxon>
        <taxon>Dinophyceae</taxon>
        <taxon>Suessiales</taxon>
        <taxon>Symbiodiniaceae</taxon>
        <taxon>Symbiodinium</taxon>
    </lineage>
</organism>
<evidence type="ECO:0000313" key="3">
    <source>
        <dbReference type="Proteomes" id="UP000604046"/>
    </source>
</evidence>
<reference evidence="2" key="1">
    <citation type="submission" date="2021-02" db="EMBL/GenBank/DDBJ databases">
        <authorList>
            <person name="Dougan E. K."/>
            <person name="Rhodes N."/>
            <person name="Thang M."/>
            <person name="Chan C."/>
        </authorList>
    </citation>
    <scope>NUCLEOTIDE SEQUENCE</scope>
</reference>
<accession>A0A812N666</accession>
<proteinExistence type="predicted"/>
<feature type="compositionally biased region" description="Basic and acidic residues" evidence="1">
    <location>
        <begin position="368"/>
        <end position="378"/>
    </location>
</feature>
<feature type="compositionally biased region" description="Polar residues" evidence="1">
    <location>
        <begin position="444"/>
        <end position="456"/>
    </location>
</feature>
<feature type="compositionally biased region" description="Basic and acidic residues" evidence="1">
    <location>
        <begin position="309"/>
        <end position="324"/>
    </location>
</feature>
<name>A0A812N666_9DINO</name>
<feature type="compositionally biased region" description="Basic and acidic residues" evidence="1">
    <location>
        <begin position="463"/>
        <end position="474"/>
    </location>
</feature>
<evidence type="ECO:0000256" key="1">
    <source>
        <dbReference type="SAM" id="MobiDB-lite"/>
    </source>
</evidence>
<evidence type="ECO:0000313" key="2">
    <source>
        <dbReference type="EMBL" id="CAE7290835.1"/>
    </source>
</evidence>
<feature type="compositionally biased region" description="Low complexity" evidence="1">
    <location>
        <begin position="558"/>
        <end position="585"/>
    </location>
</feature>
<feature type="region of interest" description="Disordered" evidence="1">
    <location>
        <begin position="288"/>
        <end position="475"/>
    </location>
</feature>
<protein>
    <submittedName>
        <fullName evidence="2">Uncharacterized protein</fullName>
    </submittedName>
</protein>
<feature type="compositionally biased region" description="Low complexity" evidence="1">
    <location>
        <begin position="389"/>
        <end position="401"/>
    </location>
</feature>
<sequence length="1166" mass="126517">MNSQVSFAYAAARCPHAFLGRNPTHQSDRPVSVIVMPQRAEVVQGDLLQHCLIMKSTTTCSGGRRLAKVQTSALRLRHPRTEPGTAAKPLHGATVPACQDKVLALLRYRAGDAVQWVLTDGGHFQSVAASFEALLGMLLSGNRNGEFVIIVQPLTVRGLTEESPQVEVRTWGPQTGGGPVSHGSIVWAHGQTLKVLTAPGESEMHFEVCRADGRGVCTPQGSIHATALLDEDFKEGKKVECELLVEDGFVPPGACLVADFIKTRQPAQHGSCKKGGLTWAPHVEETRQFTGDRGARRNTPFLPANPSAQEERSSTQSRCSDELRPLGSTRRSAEGGVGPSELDANRLSRPISMQLDLSETQGTFAKPLSEEVPRESRARVSGAQAVVDPPASNGPAAPAAPWDAVSSSQDDLHDEEPSRRRSSSQRWRVFHGQEKDSWRDPLRSSKSPAPQDASRTSKLKQHSSADARPVDHKPVQMQVDASEGSLFRDDALAPTRVSQQGPAGAVGSHPCRESGSVGADARQSRASRLSAAAPTRHTSMVIEAASDQGSADIPTAGSERASQTSSRSSYFSAGSRGSQSSHPSRTQGHMHGRPSAHSFRASESRGSRLSNRSSRSQAQTHLQHFTCRYTEPQSVTFSGLRQEPCIIDSRYAEGLMGRDRTTLLVLLEQAEHSVSAVRRQKSAADAATMPRVLARLSAEFVLHARHAREVRGGQLPNLQTICEEPVLPVVLQRLVEVLDTLVPVEESTTDAELAFAAPEVYVMGGEASVQYTESVLESLRQAFGPHGFIPECMSYLGRRRSFKKELQERNLENFTDQMEILTLLAIRLALEWETPGTVPRPLDIATQQDGFQAVLERMAELMKRLRCGSGKKTVRGILAQLALALETLLKMLRSDSGLELLCVTGFGTSDHPNEHRGSDTSAASPLALLTLELIEMLVEHAEAVPIHSLHMILPAAVRVLTLLLDAAAADLSGVADRLARALCQILSPDMLTTRLLLALVDMVKTPCKPRTWFGSVNDAANMRKHLRGSFIRSKMPSQVAIAAKEKLESLLQSPDLCEVPLADARGPVSKALTKRARQVIAAGAFYDAVEELVYEVYGNSSALDDEMSDLRSAYEELDADGLEEGAAGGRKRTSSMLHALGNMRQSILTSCLMPQSRRRSFRRTSG</sequence>
<feature type="compositionally biased region" description="Basic and acidic residues" evidence="1">
    <location>
        <begin position="431"/>
        <end position="443"/>
    </location>
</feature>
<dbReference type="EMBL" id="CAJNDS010001946">
    <property type="protein sequence ID" value="CAE7290835.1"/>
    <property type="molecule type" value="Genomic_DNA"/>
</dbReference>
<dbReference type="Proteomes" id="UP000604046">
    <property type="component" value="Unassembled WGS sequence"/>
</dbReference>
<feature type="compositionally biased region" description="Low complexity" evidence="1">
    <location>
        <begin position="519"/>
        <end position="533"/>
    </location>
</feature>
<feature type="compositionally biased region" description="Low complexity" evidence="1">
    <location>
        <begin position="607"/>
        <end position="616"/>
    </location>
</feature>
<feature type="region of interest" description="Disordered" evidence="1">
    <location>
        <begin position="495"/>
        <end position="620"/>
    </location>
</feature>
<comment type="caution">
    <text evidence="2">The sequence shown here is derived from an EMBL/GenBank/DDBJ whole genome shotgun (WGS) entry which is preliminary data.</text>
</comment>
<dbReference type="OrthoDB" id="432326at2759"/>